<accession>A0AAE0GZT5</accession>
<sequence length="66" mass="7068">MEVEAAKERMQTTSLIDGGLATIGDTYPPEEDTSVAAKQKPEETDELLNALMEAKSCSFCSVVSTV</sequence>
<keyword evidence="3" id="KW-1185">Reference proteome</keyword>
<proteinExistence type="predicted"/>
<protein>
    <submittedName>
        <fullName evidence="2">Uncharacterized protein</fullName>
    </submittedName>
</protein>
<name>A0AAE0GZT5_9CHLO</name>
<reference evidence="2 3" key="1">
    <citation type="journal article" date="2015" name="Genome Biol. Evol.">
        <title>Comparative Genomics of a Bacterivorous Green Alga Reveals Evolutionary Causalities and Consequences of Phago-Mixotrophic Mode of Nutrition.</title>
        <authorList>
            <person name="Burns J.A."/>
            <person name="Paasch A."/>
            <person name="Narechania A."/>
            <person name="Kim E."/>
        </authorList>
    </citation>
    <scope>NUCLEOTIDE SEQUENCE [LARGE SCALE GENOMIC DNA]</scope>
    <source>
        <strain evidence="2 3">PLY_AMNH</strain>
    </source>
</reference>
<dbReference type="AlphaFoldDB" id="A0AAE0GZT5"/>
<dbReference type="EMBL" id="LGRX02000945">
    <property type="protein sequence ID" value="KAK3287232.1"/>
    <property type="molecule type" value="Genomic_DNA"/>
</dbReference>
<gene>
    <name evidence="2" type="ORF">CYMTET_5248</name>
</gene>
<comment type="caution">
    <text evidence="2">The sequence shown here is derived from an EMBL/GenBank/DDBJ whole genome shotgun (WGS) entry which is preliminary data.</text>
</comment>
<evidence type="ECO:0000256" key="1">
    <source>
        <dbReference type="SAM" id="MobiDB-lite"/>
    </source>
</evidence>
<dbReference type="Proteomes" id="UP001190700">
    <property type="component" value="Unassembled WGS sequence"/>
</dbReference>
<evidence type="ECO:0000313" key="2">
    <source>
        <dbReference type="EMBL" id="KAK3287232.1"/>
    </source>
</evidence>
<feature type="compositionally biased region" description="Basic and acidic residues" evidence="1">
    <location>
        <begin position="1"/>
        <end position="10"/>
    </location>
</feature>
<evidence type="ECO:0000313" key="3">
    <source>
        <dbReference type="Proteomes" id="UP001190700"/>
    </source>
</evidence>
<feature type="region of interest" description="Disordered" evidence="1">
    <location>
        <begin position="1"/>
        <end position="23"/>
    </location>
</feature>
<organism evidence="2 3">
    <name type="scientific">Cymbomonas tetramitiformis</name>
    <dbReference type="NCBI Taxonomy" id="36881"/>
    <lineage>
        <taxon>Eukaryota</taxon>
        <taxon>Viridiplantae</taxon>
        <taxon>Chlorophyta</taxon>
        <taxon>Pyramimonadophyceae</taxon>
        <taxon>Pyramimonadales</taxon>
        <taxon>Pyramimonadaceae</taxon>
        <taxon>Cymbomonas</taxon>
    </lineage>
</organism>